<keyword evidence="4" id="KW-1185">Reference proteome</keyword>
<feature type="compositionally biased region" description="Basic and acidic residues" evidence="1">
    <location>
        <begin position="260"/>
        <end position="272"/>
    </location>
</feature>
<reference evidence="3 4" key="1">
    <citation type="submission" date="2023-02" db="EMBL/GenBank/DDBJ databases">
        <title>LHISI_Scaffold_Assembly.</title>
        <authorList>
            <person name="Stuart O.P."/>
            <person name="Cleave R."/>
            <person name="Magrath M.J.L."/>
            <person name="Mikheyev A.S."/>
        </authorList>
    </citation>
    <scope>NUCLEOTIDE SEQUENCE [LARGE SCALE GENOMIC DNA]</scope>
    <source>
        <strain evidence="3">Daus_M_001</strain>
        <tissue evidence="3">Leg muscle</tissue>
    </source>
</reference>
<accession>A0ABQ9HVY4</accession>
<proteinExistence type="predicted"/>
<sequence>MTSLRAPGVCLLTLLALAWCGLAGALFALKASRASRDCACPATPCGAHSRIITCAIPSHCAHACCLGTPACARLRISTCSCNGDIVFMVKAVHDKVSTFEMNLRKKKVTVPDFIYFNRSVEWRAPSKVGNDGRKVSNITSPSYKRPVFLARHAHWHSAVVHQMSRVFARILLIYSASLPGLTVVDCTPSCCPDGSLHVSEDEYPGGSLLATAYAGEMTTSSSIRYISPHVVPHSILVQRPWCQIGPNRVKRGWCGAAPDERAEKREIPEKTRQSAASSGTIPTWENSGVTQRNRTCTLLAPVDRGRHASTTRRICETITNHTKVAQMDCPICEECSNHHGCGHSASSDAQLVSSCECHTLNLNNDEYRFGIGGNDQQRIRACKYRGQCEDERFFFCHALHVQMAWCHGVACGFVRCPIIVGLVHGLFGSPTPNRPMLVPIPLLSQEHALKPWELLSLPTASPDQSSFKMCGMLPAASSSLRSNRNIYRNFERIFKLHKFRGFIRGQAPAMSGHFSPGKETIGRWWYGRWEEVPADSSVRVPVTCVRCFVSRSVLSLSFTWVGGSKSVLSRMHYSLGVTSRLQGGGREARGEGKRSQLFRSGRQERPRPRPWVCVRAWLVCRSVRGKCTSEVFLSSLRTGGETASQGLDDDVCLPSEYRCNPTLPCGWSCNRPLFLLLRHKIIRSPERGLKEESCRQIGCMPDYFLANVGDAPSDIRSCVPQGVPQLLSFDSL</sequence>
<keyword evidence="2" id="KW-0732">Signal</keyword>
<comment type="caution">
    <text evidence="3">The sequence shown here is derived from an EMBL/GenBank/DDBJ whole genome shotgun (WGS) entry which is preliminary data.</text>
</comment>
<evidence type="ECO:0000313" key="4">
    <source>
        <dbReference type="Proteomes" id="UP001159363"/>
    </source>
</evidence>
<feature type="chain" id="PRO_5046460097" evidence="2">
    <location>
        <begin position="26"/>
        <end position="732"/>
    </location>
</feature>
<gene>
    <name evidence="3" type="ORF">PR048_008032</name>
</gene>
<evidence type="ECO:0000256" key="2">
    <source>
        <dbReference type="SAM" id="SignalP"/>
    </source>
</evidence>
<organism evidence="3 4">
    <name type="scientific">Dryococelus australis</name>
    <dbReference type="NCBI Taxonomy" id="614101"/>
    <lineage>
        <taxon>Eukaryota</taxon>
        <taxon>Metazoa</taxon>
        <taxon>Ecdysozoa</taxon>
        <taxon>Arthropoda</taxon>
        <taxon>Hexapoda</taxon>
        <taxon>Insecta</taxon>
        <taxon>Pterygota</taxon>
        <taxon>Neoptera</taxon>
        <taxon>Polyneoptera</taxon>
        <taxon>Phasmatodea</taxon>
        <taxon>Verophasmatodea</taxon>
        <taxon>Anareolatae</taxon>
        <taxon>Phasmatidae</taxon>
        <taxon>Eurycanthinae</taxon>
        <taxon>Dryococelus</taxon>
    </lineage>
</organism>
<evidence type="ECO:0000313" key="3">
    <source>
        <dbReference type="EMBL" id="KAJ8888541.1"/>
    </source>
</evidence>
<dbReference type="Proteomes" id="UP001159363">
    <property type="component" value="Chromosome 3"/>
</dbReference>
<feature type="region of interest" description="Disordered" evidence="1">
    <location>
        <begin position="582"/>
        <end position="604"/>
    </location>
</feature>
<feature type="region of interest" description="Disordered" evidence="1">
    <location>
        <begin position="260"/>
        <end position="286"/>
    </location>
</feature>
<protein>
    <submittedName>
        <fullName evidence="3">Uncharacterized protein</fullName>
    </submittedName>
</protein>
<feature type="signal peptide" evidence="2">
    <location>
        <begin position="1"/>
        <end position="25"/>
    </location>
</feature>
<evidence type="ECO:0000256" key="1">
    <source>
        <dbReference type="SAM" id="MobiDB-lite"/>
    </source>
</evidence>
<feature type="compositionally biased region" description="Polar residues" evidence="1">
    <location>
        <begin position="273"/>
        <end position="286"/>
    </location>
</feature>
<name>A0ABQ9HVY4_9NEOP</name>
<dbReference type="EMBL" id="JARBHB010000003">
    <property type="protein sequence ID" value="KAJ8888541.1"/>
    <property type="molecule type" value="Genomic_DNA"/>
</dbReference>